<comment type="caution">
    <text evidence="3">The sequence shown here is derived from an EMBL/GenBank/DDBJ whole genome shotgun (WGS) entry which is preliminary data.</text>
</comment>
<evidence type="ECO:0000256" key="1">
    <source>
        <dbReference type="SAM" id="MobiDB-lite"/>
    </source>
</evidence>
<keyword evidence="4" id="KW-1185">Reference proteome</keyword>
<accession>A0A923EBC5</accession>
<name>A0A923EBC5_CLOTT</name>
<reference evidence="3 4" key="1">
    <citation type="submission" date="2020-04" db="EMBL/GenBank/DDBJ databases">
        <title>Genomic insights into acetone-butanol-ethanol (ABE) fermentation by sequencing solventogenic clostridia strains.</title>
        <authorList>
            <person name="Brown S."/>
        </authorList>
    </citation>
    <scope>NUCLEOTIDE SEQUENCE [LARGE SCALE GENOMIC DNA]</scope>
    <source>
        <strain evidence="3 4">DJ011</strain>
    </source>
</reference>
<evidence type="ECO:0000256" key="2">
    <source>
        <dbReference type="SAM" id="SignalP"/>
    </source>
</evidence>
<feature type="compositionally biased region" description="Basic and acidic residues" evidence="1">
    <location>
        <begin position="27"/>
        <end position="36"/>
    </location>
</feature>
<organism evidence="3 4">
    <name type="scientific">Clostridium tetanomorphum</name>
    <dbReference type="NCBI Taxonomy" id="1553"/>
    <lineage>
        <taxon>Bacteria</taxon>
        <taxon>Bacillati</taxon>
        <taxon>Bacillota</taxon>
        <taxon>Clostridia</taxon>
        <taxon>Eubacteriales</taxon>
        <taxon>Clostridiaceae</taxon>
        <taxon>Clostridium</taxon>
    </lineage>
</organism>
<gene>
    <name evidence="3" type="ORF">HGG79_13040</name>
</gene>
<feature type="signal peptide" evidence="2">
    <location>
        <begin position="1"/>
        <end position="24"/>
    </location>
</feature>
<feature type="chain" id="PRO_5038689401" description="Lipoprotein" evidence="2">
    <location>
        <begin position="25"/>
        <end position="397"/>
    </location>
</feature>
<dbReference type="Proteomes" id="UP000563151">
    <property type="component" value="Unassembled WGS sequence"/>
</dbReference>
<dbReference type="AlphaFoldDB" id="A0A923EBC5"/>
<keyword evidence="2" id="KW-0732">Signal</keyword>
<evidence type="ECO:0000313" key="4">
    <source>
        <dbReference type="Proteomes" id="UP000563151"/>
    </source>
</evidence>
<proteinExistence type="predicted"/>
<feature type="region of interest" description="Disordered" evidence="1">
    <location>
        <begin position="27"/>
        <end position="53"/>
    </location>
</feature>
<dbReference type="EMBL" id="JAAZWO010000016">
    <property type="protein sequence ID" value="MBC2398692.1"/>
    <property type="molecule type" value="Genomic_DNA"/>
</dbReference>
<dbReference type="PROSITE" id="PS51257">
    <property type="entry name" value="PROKAR_LIPOPROTEIN"/>
    <property type="match status" value="1"/>
</dbReference>
<evidence type="ECO:0008006" key="5">
    <source>
        <dbReference type="Google" id="ProtNLM"/>
    </source>
</evidence>
<protein>
    <recommendedName>
        <fullName evidence="5">Lipoprotein</fullName>
    </recommendedName>
</protein>
<dbReference type="RefSeq" id="WP_173680236.1">
    <property type="nucleotide sequence ID" value="NZ_JAAZWO010000016.1"/>
</dbReference>
<sequence>MKNLKKIPFILSLIVLISSFTACSKPASEKPKEQAKNETTTTTKDNTKEATKATSDSISDDLYSYEVLINGVAYSLPTPFSNFKKNGWIAKDFGNDKLKPNQYALKTLKNGEQIMLIRIANFGTNVTPISECSVAGVRIEPGVNAQGATISIAKGITVGSTYDEVIAAYGKPSDEYKGESLTKLTYKSGIYSDYNIGFDTKSKKVQSIEIKNLVSPEKMQTKSVNTELPAIVKKYKAPSNIGKDLLSFQVKYGGDYYKLPAPITEFEKNGWVLQSNAAKVIAAKSSDVGIELRKGNQVLRTQIENYNDKAEPLKHCFVGYVEYSTNGAQIPLELPKGISEKSSIDEIIAAYGQPAKTKESSSFKYYTYGKVFREVVFITDKGKLIKIQVKYLPKELD</sequence>
<evidence type="ECO:0000313" key="3">
    <source>
        <dbReference type="EMBL" id="MBC2398692.1"/>
    </source>
</evidence>